<dbReference type="PANTHER" id="PTHR38038:SF1">
    <property type="entry name" value="PENICILLIN-BINDING PROTEIN ACTIVATOR LPOA"/>
    <property type="match status" value="1"/>
</dbReference>
<organism evidence="2 3">
    <name type="scientific">Haemophilus influenzae</name>
    <dbReference type="NCBI Taxonomy" id="727"/>
    <lineage>
        <taxon>Bacteria</taxon>
        <taxon>Pseudomonadati</taxon>
        <taxon>Pseudomonadota</taxon>
        <taxon>Gammaproteobacteria</taxon>
        <taxon>Pasteurellales</taxon>
        <taxon>Pasteurellaceae</taxon>
        <taxon>Haemophilus</taxon>
    </lineage>
</organism>
<dbReference type="Proteomes" id="UP000249936">
    <property type="component" value="Unassembled WGS sequence"/>
</dbReference>
<dbReference type="PANTHER" id="PTHR38038">
    <property type="entry name" value="PENICILLIN-BINDING PROTEIN ACTIVATOR LPOA"/>
    <property type="match status" value="1"/>
</dbReference>
<sequence>MPMKLRKINYVHWDLNKLSPSQKSRYYETLAIVAENRKDMIEAVKARIEMDKNLTDVQRRQDNIDKTWALLRSANTGVINNASDEGNAALGGWLTLIKAYNDYIRQPVQLSQALQSWKMLIQIMQPQRCSQKNCLHCLISNKRMCHKLVYSCH</sequence>
<gene>
    <name evidence="2" type="primary">lpoA_2</name>
    <name evidence="2" type="ORF">NCTC11872_03127</name>
</gene>
<dbReference type="GO" id="GO:0009252">
    <property type="term" value="P:peptidoglycan biosynthetic process"/>
    <property type="evidence" value="ECO:0007669"/>
    <property type="project" value="TreeGrafter"/>
</dbReference>
<keyword evidence="1" id="KW-0472">Membrane</keyword>
<evidence type="ECO:0000313" key="2">
    <source>
        <dbReference type="EMBL" id="SPX43461.1"/>
    </source>
</evidence>
<dbReference type="Gene3D" id="1.25.40.650">
    <property type="match status" value="1"/>
</dbReference>
<keyword evidence="2" id="KW-0449">Lipoprotein</keyword>
<dbReference type="EMBL" id="UASK01000019">
    <property type="protein sequence ID" value="SPX43461.1"/>
    <property type="molecule type" value="Genomic_DNA"/>
</dbReference>
<dbReference type="InterPro" id="IPR007443">
    <property type="entry name" value="LpoA"/>
</dbReference>
<protein>
    <submittedName>
        <fullName evidence="2">Lipoprotein</fullName>
    </submittedName>
</protein>
<dbReference type="Pfam" id="PF04348">
    <property type="entry name" value="LppC"/>
    <property type="match status" value="1"/>
</dbReference>
<evidence type="ECO:0000256" key="1">
    <source>
        <dbReference type="ARBA" id="ARBA00023136"/>
    </source>
</evidence>
<proteinExistence type="predicted"/>
<dbReference type="AlphaFoldDB" id="A0A2X1PPN2"/>
<reference evidence="2 3" key="1">
    <citation type="submission" date="2018-06" db="EMBL/GenBank/DDBJ databases">
        <authorList>
            <consortium name="Pathogen Informatics"/>
            <person name="Doyle S."/>
        </authorList>
    </citation>
    <scope>NUCLEOTIDE SEQUENCE [LARGE SCALE GENOMIC DNA]</scope>
    <source>
        <strain evidence="2 3">NCTC11872</strain>
    </source>
</reference>
<accession>A0A2X1PPN2</accession>
<dbReference type="GO" id="GO:0030234">
    <property type="term" value="F:enzyme regulator activity"/>
    <property type="evidence" value="ECO:0007669"/>
    <property type="project" value="TreeGrafter"/>
</dbReference>
<evidence type="ECO:0000313" key="3">
    <source>
        <dbReference type="Proteomes" id="UP000249936"/>
    </source>
</evidence>
<dbReference type="GO" id="GO:0031241">
    <property type="term" value="C:periplasmic side of cell outer membrane"/>
    <property type="evidence" value="ECO:0007669"/>
    <property type="project" value="TreeGrafter"/>
</dbReference>
<name>A0A2X1PPN2_HAEIF</name>